<name>A0A3S4IB72_CHRVL</name>
<sequence>MLLAGFSQNAGWVCWLPDSGSSRFCATSSGAMPMLCSRARSMSSLIAGASSRWWMWMSAAPESF</sequence>
<dbReference type="EMBL" id="LR134182">
    <property type="protein sequence ID" value="VEB45101.1"/>
    <property type="molecule type" value="Genomic_DNA"/>
</dbReference>
<evidence type="ECO:0000313" key="2">
    <source>
        <dbReference type="Proteomes" id="UP000275777"/>
    </source>
</evidence>
<accession>A0A3S4IB72</accession>
<gene>
    <name evidence="1" type="ORF">NCTC9695_05606</name>
</gene>
<protein>
    <submittedName>
        <fullName evidence="1">Uncharacterized protein</fullName>
    </submittedName>
</protein>
<reference evidence="1 2" key="1">
    <citation type="submission" date="2018-12" db="EMBL/GenBank/DDBJ databases">
        <authorList>
            <consortium name="Pathogen Informatics"/>
        </authorList>
    </citation>
    <scope>NUCLEOTIDE SEQUENCE [LARGE SCALE GENOMIC DNA]</scope>
    <source>
        <strain evidence="1 2">NCTC9695</strain>
    </source>
</reference>
<organism evidence="1 2">
    <name type="scientific">Chromobacterium violaceum</name>
    <dbReference type="NCBI Taxonomy" id="536"/>
    <lineage>
        <taxon>Bacteria</taxon>
        <taxon>Pseudomonadati</taxon>
        <taxon>Pseudomonadota</taxon>
        <taxon>Betaproteobacteria</taxon>
        <taxon>Neisseriales</taxon>
        <taxon>Chromobacteriaceae</taxon>
        <taxon>Chromobacterium</taxon>
    </lineage>
</organism>
<dbReference type="AlphaFoldDB" id="A0A3S4IB72"/>
<evidence type="ECO:0000313" key="1">
    <source>
        <dbReference type="EMBL" id="VEB45101.1"/>
    </source>
</evidence>
<dbReference type="Proteomes" id="UP000275777">
    <property type="component" value="Chromosome"/>
</dbReference>
<proteinExistence type="predicted"/>